<protein>
    <recommendedName>
        <fullName evidence="9">Threonylcarbamoyl-AMP synthase</fullName>
        <shortName evidence="9">TC-AMP synthase</shortName>
        <ecNumber evidence="9">2.7.7.87</ecNumber>
    </recommendedName>
    <alternativeName>
        <fullName evidence="9">L-threonylcarbamoyladenylate synthase</fullName>
    </alternativeName>
    <alternativeName>
        <fullName evidence="9">t(6)A37 threonylcarbamoyladenosine biosynthesis protein TsaC</fullName>
    </alternativeName>
    <alternativeName>
        <fullName evidence="9">tRNA threonylcarbamoyladenosine biosynthesis protein TsaC</fullName>
    </alternativeName>
</protein>
<evidence type="ECO:0000256" key="7">
    <source>
        <dbReference type="ARBA" id="ARBA00022840"/>
    </source>
</evidence>
<keyword evidence="2 9" id="KW-0963">Cytoplasm</keyword>
<dbReference type="InterPro" id="IPR017945">
    <property type="entry name" value="DHBP_synth_RibB-like_a/b_dom"/>
</dbReference>
<dbReference type="InterPro" id="IPR006070">
    <property type="entry name" value="Sua5-like_dom"/>
</dbReference>
<comment type="similarity">
    <text evidence="9">Belongs to the SUA5 family. TsaC subfamily.</text>
</comment>
<organism evidence="12 13">
    <name type="scientific">Jejubacter calystegiae</name>
    <dbReference type="NCBI Taxonomy" id="2579935"/>
    <lineage>
        <taxon>Bacteria</taxon>
        <taxon>Pseudomonadati</taxon>
        <taxon>Pseudomonadota</taxon>
        <taxon>Gammaproteobacteria</taxon>
        <taxon>Enterobacterales</taxon>
        <taxon>Enterobacteriaceae</taxon>
        <taxon>Jejubacter</taxon>
    </lineage>
</organism>
<dbReference type="GO" id="GO:0005737">
    <property type="term" value="C:cytoplasm"/>
    <property type="evidence" value="ECO:0007669"/>
    <property type="project" value="UniProtKB-SubCell"/>
</dbReference>
<name>A0A4P8YDP9_9ENTR</name>
<keyword evidence="5 9" id="KW-0548">Nucleotidyltransferase</keyword>
<dbReference type="GO" id="GO:0006450">
    <property type="term" value="P:regulation of translational fidelity"/>
    <property type="evidence" value="ECO:0007669"/>
    <property type="project" value="TreeGrafter"/>
</dbReference>
<comment type="subcellular location">
    <subcellularLocation>
        <location evidence="1 9">Cytoplasm</location>
    </subcellularLocation>
</comment>
<evidence type="ECO:0000313" key="13">
    <source>
        <dbReference type="Proteomes" id="UP000302163"/>
    </source>
</evidence>
<evidence type="ECO:0000256" key="8">
    <source>
        <dbReference type="ARBA" id="ARBA00048366"/>
    </source>
</evidence>
<dbReference type="InterPro" id="IPR023535">
    <property type="entry name" value="TC-AMP_synthase"/>
</dbReference>
<gene>
    <name evidence="9 12" type="primary">tsaC</name>
    <name evidence="12" type="ORF">FEM41_03180</name>
</gene>
<evidence type="ECO:0000259" key="11">
    <source>
        <dbReference type="PROSITE" id="PS51163"/>
    </source>
</evidence>
<evidence type="ECO:0000256" key="5">
    <source>
        <dbReference type="ARBA" id="ARBA00022695"/>
    </source>
</evidence>
<dbReference type="Pfam" id="PF01300">
    <property type="entry name" value="Sua5_yciO_yrdC"/>
    <property type="match status" value="1"/>
</dbReference>
<dbReference type="AlphaFoldDB" id="A0A4P8YDP9"/>
<dbReference type="GO" id="GO:0000049">
    <property type="term" value="F:tRNA binding"/>
    <property type="evidence" value="ECO:0007669"/>
    <property type="project" value="TreeGrafter"/>
</dbReference>
<evidence type="ECO:0000256" key="4">
    <source>
        <dbReference type="ARBA" id="ARBA00022694"/>
    </source>
</evidence>
<keyword evidence="7 9" id="KW-0067">ATP-binding</keyword>
<evidence type="ECO:0000256" key="10">
    <source>
        <dbReference type="SAM" id="MobiDB-lite"/>
    </source>
</evidence>
<comment type="function">
    <text evidence="9">Required for the formation of a threonylcarbamoyl group on adenosine at position 37 (t(6)A37) in tRNAs that read codons beginning with adenine. Catalyzes the conversion of L-threonine, HCO(3)(-)/CO(2) and ATP to give threonylcarbamoyl-AMP (TC-AMP) as the acyladenylate intermediate, with the release of diphosphate.</text>
</comment>
<evidence type="ECO:0000256" key="1">
    <source>
        <dbReference type="ARBA" id="ARBA00004496"/>
    </source>
</evidence>
<keyword evidence="3 9" id="KW-0808">Transferase</keyword>
<dbReference type="GO" id="GO:0061710">
    <property type="term" value="F:L-threonylcarbamoyladenylate synthase"/>
    <property type="evidence" value="ECO:0007669"/>
    <property type="project" value="UniProtKB-EC"/>
</dbReference>
<dbReference type="GO" id="GO:0002949">
    <property type="term" value="P:tRNA threonylcarbamoyladenosine modification"/>
    <property type="evidence" value="ECO:0007669"/>
    <property type="project" value="UniProtKB-UniRule"/>
</dbReference>
<keyword evidence="13" id="KW-1185">Reference proteome</keyword>
<dbReference type="EC" id="2.7.7.87" evidence="9"/>
<accession>A0A4P8YDP9</accession>
<dbReference type="Proteomes" id="UP000302163">
    <property type="component" value="Chromosome"/>
</dbReference>
<dbReference type="PANTHER" id="PTHR17490">
    <property type="entry name" value="SUA5"/>
    <property type="match status" value="1"/>
</dbReference>
<dbReference type="NCBIfam" id="NF007919">
    <property type="entry name" value="PRK10634.1"/>
    <property type="match status" value="1"/>
</dbReference>
<sequence>MASNAIVRANNVESRFRPNQPVKNNPPEMTPEEIIALLNQQQVIAYPTEAVFGVGCDPDSEEAVNRLLTLKQRPVEKGLILIAANYQQLMPYIDDSRLDASQRESVFSRWPGPVTFVFPAKSTTPRWLTGRFDSLAVRVTDHPLVVKLCQTYGKPLVSTSANLSGQPPCRNAQEVIAQFGVDFPVLAGETGGRLNPSEIRDALTGELIRQG</sequence>
<keyword evidence="4 9" id="KW-0819">tRNA processing</keyword>
<evidence type="ECO:0000256" key="2">
    <source>
        <dbReference type="ARBA" id="ARBA00022490"/>
    </source>
</evidence>
<reference evidence="12 13" key="1">
    <citation type="submission" date="2019-05" db="EMBL/GenBank/DDBJ databases">
        <title>Complete genome sequence of Izhakiella calystegiae KSNA2, an endophyte isolated from beach morning glory (Calystegia soldanella).</title>
        <authorList>
            <person name="Jiang L."/>
            <person name="Jeong J.C."/>
            <person name="Kim C.Y."/>
            <person name="Kim D.H."/>
            <person name="Kim S.W."/>
            <person name="Lee j."/>
        </authorList>
    </citation>
    <scope>NUCLEOTIDE SEQUENCE [LARGE SCALE GENOMIC DNA]</scope>
    <source>
        <strain evidence="12 13">KSNA2</strain>
    </source>
</reference>
<evidence type="ECO:0000313" key="12">
    <source>
        <dbReference type="EMBL" id="QCT18715.1"/>
    </source>
</evidence>
<evidence type="ECO:0000256" key="3">
    <source>
        <dbReference type="ARBA" id="ARBA00022679"/>
    </source>
</evidence>
<dbReference type="EMBL" id="CP040428">
    <property type="protein sequence ID" value="QCT18715.1"/>
    <property type="molecule type" value="Genomic_DNA"/>
</dbReference>
<dbReference type="FunFam" id="3.90.870.10:FF:000004">
    <property type="entry name" value="Threonylcarbamoyl-AMP synthase"/>
    <property type="match status" value="1"/>
</dbReference>
<dbReference type="InterPro" id="IPR050156">
    <property type="entry name" value="TC-AMP_synthase_SUA5"/>
</dbReference>
<dbReference type="GO" id="GO:0003725">
    <property type="term" value="F:double-stranded RNA binding"/>
    <property type="evidence" value="ECO:0007669"/>
    <property type="project" value="InterPro"/>
</dbReference>
<dbReference type="GO" id="GO:0005524">
    <property type="term" value="F:ATP binding"/>
    <property type="evidence" value="ECO:0007669"/>
    <property type="project" value="UniProtKB-UniRule"/>
</dbReference>
<feature type="region of interest" description="Disordered" evidence="10">
    <location>
        <begin position="1"/>
        <end position="26"/>
    </location>
</feature>
<dbReference type="PANTHER" id="PTHR17490:SF18">
    <property type="entry name" value="THREONYLCARBAMOYL-AMP SYNTHASE"/>
    <property type="match status" value="1"/>
</dbReference>
<evidence type="ECO:0000256" key="9">
    <source>
        <dbReference type="HAMAP-Rule" id="MF_01852"/>
    </source>
</evidence>
<comment type="catalytic activity">
    <reaction evidence="8 9">
        <text>L-threonine + hydrogencarbonate + ATP = L-threonylcarbamoyladenylate + diphosphate + H2O</text>
        <dbReference type="Rhea" id="RHEA:36407"/>
        <dbReference type="ChEBI" id="CHEBI:15377"/>
        <dbReference type="ChEBI" id="CHEBI:17544"/>
        <dbReference type="ChEBI" id="CHEBI:30616"/>
        <dbReference type="ChEBI" id="CHEBI:33019"/>
        <dbReference type="ChEBI" id="CHEBI:57926"/>
        <dbReference type="ChEBI" id="CHEBI:73682"/>
        <dbReference type="EC" id="2.7.7.87"/>
    </reaction>
</comment>
<dbReference type="HAMAP" id="MF_01852">
    <property type="entry name" value="TsaC"/>
    <property type="match status" value="1"/>
</dbReference>
<dbReference type="PROSITE" id="PS51163">
    <property type="entry name" value="YRDC"/>
    <property type="match status" value="1"/>
</dbReference>
<evidence type="ECO:0000256" key="6">
    <source>
        <dbReference type="ARBA" id="ARBA00022741"/>
    </source>
</evidence>
<dbReference type="Gene3D" id="3.90.870.10">
    <property type="entry name" value="DHBP synthase"/>
    <property type="match status" value="1"/>
</dbReference>
<proteinExistence type="inferred from homology"/>
<dbReference type="SUPFAM" id="SSF55821">
    <property type="entry name" value="YrdC/RibB"/>
    <property type="match status" value="1"/>
</dbReference>
<dbReference type="KEGG" id="izh:FEM41_03180"/>
<dbReference type="OrthoDB" id="9814580at2"/>
<feature type="domain" description="YrdC-like" evidence="11">
    <location>
        <begin position="28"/>
        <end position="211"/>
    </location>
</feature>
<keyword evidence="6 9" id="KW-0547">Nucleotide-binding</keyword>